<evidence type="ECO:0000313" key="3">
    <source>
        <dbReference type="Proteomes" id="UP000886725"/>
    </source>
</evidence>
<keyword evidence="1" id="KW-0812">Transmembrane</keyword>
<dbReference type="AlphaFoldDB" id="A0A9D0YZR6"/>
<sequence>MKQKKEVTGKKKWILFAILIFALIVVLGLMYFFFLSVVPVDQVVVKTATANNYHMELQVENGERDFVFTFDIDQKNGIQKVDSVISNGSSETLSQYYLDYPNEDMYLVSDEMVTRLDTSGLSDVTSILETLANATNKEKVGLRTYEFTIPKDVFVTELIDKASIVCGYGTCEAETFTDAVATVRLSIFGYLSSITFESGGLSFTYTFEGFGNTSVTLPSIEQNGEVSTDSSNVFIDTGDIIEEP</sequence>
<name>A0A9D0YZR6_9FIRM</name>
<feature type="transmembrane region" description="Helical" evidence="1">
    <location>
        <begin position="12"/>
        <end position="34"/>
    </location>
</feature>
<evidence type="ECO:0000256" key="1">
    <source>
        <dbReference type="SAM" id="Phobius"/>
    </source>
</evidence>
<organism evidence="2 3">
    <name type="scientific">Candidatus Faecenecus gallistercoris</name>
    <dbReference type="NCBI Taxonomy" id="2840793"/>
    <lineage>
        <taxon>Bacteria</taxon>
        <taxon>Bacillati</taxon>
        <taxon>Bacillota</taxon>
        <taxon>Bacillota incertae sedis</taxon>
        <taxon>Candidatus Faecenecus</taxon>
    </lineage>
</organism>
<accession>A0A9D0YZR6</accession>
<protein>
    <submittedName>
        <fullName evidence="2">Uncharacterized protein</fullName>
    </submittedName>
</protein>
<reference evidence="2" key="1">
    <citation type="submission" date="2020-10" db="EMBL/GenBank/DDBJ databases">
        <authorList>
            <person name="Gilroy R."/>
        </authorList>
    </citation>
    <scope>NUCLEOTIDE SEQUENCE</scope>
    <source>
        <strain evidence="2">CHK165-10780</strain>
    </source>
</reference>
<keyword evidence="1" id="KW-0472">Membrane</keyword>
<proteinExistence type="predicted"/>
<comment type="caution">
    <text evidence="2">The sequence shown here is derived from an EMBL/GenBank/DDBJ whole genome shotgun (WGS) entry which is preliminary data.</text>
</comment>
<reference evidence="2" key="2">
    <citation type="journal article" date="2021" name="PeerJ">
        <title>Extensive microbial diversity within the chicken gut microbiome revealed by metagenomics and culture.</title>
        <authorList>
            <person name="Gilroy R."/>
            <person name="Ravi A."/>
            <person name="Getino M."/>
            <person name="Pursley I."/>
            <person name="Horton D.L."/>
            <person name="Alikhan N.F."/>
            <person name="Baker D."/>
            <person name="Gharbi K."/>
            <person name="Hall N."/>
            <person name="Watson M."/>
            <person name="Adriaenssens E.M."/>
            <person name="Foster-Nyarko E."/>
            <person name="Jarju S."/>
            <person name="Secka A."/>
            <person name="Antonio M."/>
            <person name="Oren A."/>
            <person name="Chaudhuri R.R."/>
            <person name="La Ragione R."/>
            <person name="Hildebrand F."/>
            <person name="Pallen M.J."/>
        </authorList>
    </citation>
    <scope>NUCLEOTIDE SEQUENCE</scope>
    <source>
        <strain evidence="2">CHK165-10780</strain>
    </source>
</reference>
<dbReference type="Proteomes" id="UP000886725">
    <property type="component" value="Unassembled WGS sequence"/>
</dbReference>
<evidence type="ECO:0000313" key="2">
    <source>
        <dbReference type="EMBL" id="HIQ65054.1"/>
    </source>
</evidence>
<keyword evidence="1" id="KW-1133">Transmembrane helix</keyword>
<gene>
    <name evidence="2" type="ORF">IAC85_04870</name>
</gene>
<dbReference type="EMBL" id="DVFU01000095">
    <property type="protein sequence ID" value="HIQ65054.1"/>
    <property type="molecule type" value="Genomic_DNA"/>
</dbReference>